<keyword evidence="2" id="KW-1185">Reference proteome</keyword>
<dbReference type="RefSeq" id="XP_022746760.1">
    <property type="nucleotide sequence ID" value="XM_022891025.1"/>
</dbReference>
<name>A0A6P5Z2G7_DURZI</name>
<protein>
    <submittedName>
        <fullName evidence="3">Uncharacterized protein LOC111296626</fullName>
    </submittedName>
</protein>
<comment type="similarity">
    <text evidence="1">Belongs to the REF/SRPP family.</text>
</comment>
<organism evidence="2 3">
    <name type="scientific">Durio zibethinus</name>
    <name type="common">Durian</name>
    <dbReference type="NCBI Taxonomy" id="66656"/>
    <lineage>
        <taxon>Eukaryota</taxon>
        <taxon>Viridiplantae</taxon>
        <taxon>Streptophyta</taxon>
        <taxon>Embryophyta</taxon>
        <taxon>Tracheophyta</taxon>
        <taxon>Spermatophyta</taxon>
        <taxon>Magnoliopsida</taxon>
        <taxon>eudicotyledons</taxon>
        <taxon>Gunneridae</taxon>
        <taxon>Pentapetalae</taxon>
        <taxon>rosids</taxon>
        <taxon>malvids</taxon>
        <taxon>Malvales</taxon>
        <taxon>Malvaceae</taxon>
        <taxon>Helicteroideae</taxon>
        <taxon>Durio</taxon>
    </lineage>
</organism>
<dbReference type="Pfam" id="PF05755">
    <property type="entry name" value="REF"/>
    <property type="match status" value="6"/>
</dbReference>
<reference evidence="3" key="1">
    <citation type="submission" date="2025-08" db="UniProtKB">
        <authorList>
            <consortium name="RefSeq"/>
        </authorList>
    </citation>
    <scope>IDENTIFICATION</scope>
    <source>
        <tissue evidence="3">Fruit stalk</tissue>
    </source>
</reference>
<gene>
    <name evidence="3" type="primary">LOC111296626</name>
</gene>
<dbReference type="KEGG" id="dzi:111296626"/>
<dbReference type="OrthoDB" id="1905464at2759"/>
<evidence type="ECO:0000256" key="1">
    <source>
        <dbReference type="ARBA" id="ARBA00009737"/>
    </source>
</evidence>
<evidence type="ECO:0000313" key="2">
    <source>
        <dbReference type="Proteomes" id="UP000515121"/>
    </source>
</evidence>
<dbReference type="GeneID" id="111296626"/>
<dbReference type="PANTHER" id="PTHR33732:SF9">
    <property type="entry name" value="REF_SRPP-LIKE PROTEIN OS05G0151300_LOC_OS05G05940"/>
    <property type="match status" value="1"/>
</dbReference>
<dbReference type="AlphaFoldDB" id="A0A6P5Z2G7"/>
<evidence type="ECO:0000313" key="3">
    <source>
        <dbReference type="RefSeq" id="XP_022746760.1"/>
    </source>
</evidence>
<dbReference type="InterPro" id="IPR008802">
    <property type="entry name" value="REF"/>
</dbReference>
<dbReference type="Proteomes" id="UP000515121">
    <property type="component" value="Unplaced"/>
</dbReference>
<proteinExistence type="inferred from homology"/>
<sequence length="702" mass="72794">MEIVEGMVKSVVRLVLNKYYDVPVELLKIVDSKVGESVTKIDDLVPPVINQISSEAISAAQRAAGGVATDVQLAGVVNNASGFINQVSSEAISTAQKAPGVGESVTKIDRLVPPAIKQVSSEAISAAQKAPGVAGGVATEVQNAGVMSTASGFIEQASSEAISATQKAAGVAGNVATEVQQAGVTFTNPAASVMAQGHSNFLQVAAETIKEEEQRLKYLAFVQVAAVHAVLCFTNLLVYVKERSGPFKPGVEIVDEMFKSMVRMVLNKYFNVPVELLKFVDTKVGESVTKIEGPVPPVIKQVSSEAISAAQMTAGVVGGVATEVQRAGVETTASGFIKQVSSEAISAAQETPEVGESVTKIDRLVPPVIKPGPSKAILATQMAVGVARGVATEVQRAGAVSNASGFLKQVGESVTKIDHLVSPVINQVSSEAISADQKAPGVDGGVAIEVQRAGVMSAASGFIEQVSPEALLAVQKASEAGESVTKIDHLVPVVINQVSSEAISAAQKAAGVASELQRAGVVSAASELLEQVSSEAISTGQVAPRMAWGVATEVQRAGVVDTSSGFIKPVSSEVISAAQKAPGLARNKATEVQHAGLVSTASGYAKSAAKGLYAKYEPKAEEYAVSAWHKLNRIPLFPQVASIVVPTASYFTDKYNKTVVSSAKKGYKVASYLPLVPTEKIAKVFSEDKPESVPHLSKSLFV</sequence>
<accession>A0A6P5Z2G7</accession>
<dbReference type="PANTHER" id="PTHR33732">
    <property type="entry name" value="REF/SRPP-LIKE PROTEIN OS05G0151300/LOC_OS05G05940"/>
    <property type="match status" value="1"/>
</dbReference>